<dbReference type="STRING" id="469383.Cwoe_1527"/>
<accession>D3EZX9</accession>
<feature type="transmembrane region" description="Helical" evidence="1">
    <location>
        <begin position="56"/>
        <end position="77"/>
    </location>
</feature>
<keyword evidence="3" id="KW-1185">Reference proteome</keyword>
<name>D3EZX9_CONWI</name>
<reference evidence="3" key="2">
    <citation type="submission" date="2010-01" db="EMBL/GenBank/DDBJ databases">
        <title>The complete genome of Conexibacter woesei DSM 14684.</title>
        <authorList>
            <consortium name="US DOE Joint Genome Institute (JGI-PGF)"/>
            <person name="Lucas S."/>
            <person name="Copeland A."/>
            <person name="Lapidus A."/>
            <person name="Glavina del Rio T."/>
            <person name="Dalin E."/>
            <person name="Tice H."/>
            <person name="Bruce D."/>
            <person name="Goodwin L."/>
            <person name="Pitluck S."/>
            <person name="Kyrpides N."/>
            <person name="Mavromatis K."/>
            <person name="Ivanova N."/>
            <person name="Mikhailova N."/>
            <person name="Chertkov O."/>
            <person name="Brettin T."/>
            <person name="Detter J.C."/>
            <person name="Han C."/>
            <person name="Larimer F."/>
            <person name="Land M."/>
            <person name="Hauser L."/>
            <person name="Markowitz V."/>
            <person name="Cheng J.-F."/>
            <person name="Hugenholtz P."/>
            <person name="Woyke T."/>
            <person name="Wu D."/>
            <person name="Pukall R."/>
            <person name="Steenblock K."/>
            <person name="Schneider S."/>
            <person name="Klenk H.-P."/>
            <person name="Eisen J.A."/>
        </authorList>
    </citation>
    <scope>NUCLEOTIDE SEQUENCE [LARGE SCALE GENOMIC DNA]</scope>
    <source>
        <strain evidence="3">DSM 14684 / CIP 108061 / JCM 11494 / NBRC 100937 / ID131577</strain>
    </source>
</reference>
<dbReference type="EMBL" id="CP001854">
    <property type="protein sequence ID" value="ADB49955.1"/>
    <property type="molecule type" value="Genomic_DNA"/>
</dbReference>
<dbReference type="Proteomes" id="UP000008229">
    <property type="component" value="Chromosome"/>
</dbReference>
<keyword evidence="1" id="KW-0472">Membrane</keyword>
<dbReference type="AlphaFoldDB" id="D3EZX9"/>
<dbReference type="RefSeq" id="WP_012933006.1">
    <property type="nucleotide sequence ID" value="NC_013739.1"/>
</dbReference>
<protein>
    <submittedName>
        <fullName evidence="2">Membrane protein of uknown function UCP014873</fullName>
    </submittedName>
</protein>
<dbReference type="KEGG" id="cwo:Cwoe_1527"/>
<gene>
    <name evidence="2" type="ordered locus">Cwoe_1527</name>
</gene>
<keyword evidence="1" id="KW-0812">Transmembrane</keyword>
<organism evidence="2 3">
    <name type="scientific">Conexibacter woesei (strain DSM 14684 / CCUG 47730 / CIP 108061 / JCM 11494 / NBRC 100937 / ID131577)</name>
    <dbReference type="NCBI Taxonomy" id="469383"/>
    <lineage>
        <taxon>Bacteria</taxon>
        <taxon>Bacillati</taxon>
        <taxon>Actinomycetota</taxon>
        <taxon>Thermoleophilia</taxon>
        <taxon>Solirubrobacterales</taxon>
        <taxon>Conexibacteraceae</taxon>
        <taxon>Conexibacter</taxon>
    </lineage>
</organism>
<sequence>MATLTVWRFQDPFGAESAVEKIEQLQKQELIQLHDAAIVSWQEGKKKPKTRHLDNLAGAGALGGAFWGLLFGLIFFIPLLGMAVGAAAGALGGSMTNVGIDKDFIESARDRIRPGSSALFLLTSGAVVDRVVDAFQSTHAELIQTNLSDEQEQQLRQAFAEEA</sequence>
<reference evidence="2 3" key="1">
    <citation type="journal article" date="2010" name="Stand. Genomic Sci.">
        <title>Complete genome sequence of Conexibacter woesei type strain (ID131577).</title>
        <authorList>
            <person name="Pukall R."/>
            <person name="Lapidus A."/>
            <person name="Glavina Del Rio T."/>
            <person name="Copeland A."/>
            <person name="Tice H."/>
            <person name="Cheng J.-F."/>
            <person name="Lucas S."/>
            <person name="Chen F."/>
            <person name="Nolan M."/>
            <person name="Bruce D."/>
            <person name="Goodwin L."/>
            <person name="Pitluck S."/>
            <person name="Mavromatis K."/>
            <person name="Ivanova N."/>
            <person name="Ovchinnikova G."/>
            <person name="Pati A."/>
            <person name="Chen A."/>
            <person name="Palaniappan K."/>
            <person name="Land M."/>
            <person name="Hauser L."/>
            <person name="Chang Y.-J."/>
            <person name="Jeffries C.D."/>
            <person name="Chain P."/>
            <person name="Meincke L."/>
            <person name="Sims D."/>
            <person name="Brettin T."/>
            <person name="Detter J.C."/>
            <person name="Rohde M."/>
            <person name="Goeker M."/>
            <person name="Bristow J."/>
            <person name="Eisen J.A."/>
            <person name="Markowitz V."/>
            <person name="Kyrpides N.C."/>
            <person name="Klenk H.-P."/>
            <person name="Hugenholtz P."/>
        </authorList>
    </citation>
    <scope>NUCLEOTIDE SEQUENCE [LARGE SCALE GENOMIC DNA]</scope>
    <source>
        <strain evidence="3">DSM 14684 / CIP 108061 / JCM 11494 / NBRC 100937 / ID131577</strain>
    </source>
</reference>
<dbReference type="HOGENOM" id="CLU_097445_0_0_11"/>
<evidence type="ECO:0000313" key="3">
    <source>
        <dbReference type="Proteomes" id="UP000008229"/>
    </source>
</evidence>
<evidence type="ECO:0000313" key="2">
    <source>
        <dbReference type="EMBL" id="ADB49955.1"/>
    </source>
</evidence>
<keyword evidence="1" id="KW-1133">Transmembrane helix</keyword>
<dbReference type="Pfam" id="PF06897">
    <property type="entry name" value="DUF1269"/>
    <property type="match status" value="1"/>
</dbReference>
<proteinExistence type="predicted"/>
<evidence type="ECO:0000256" key="1">
    <source>
        <dbReference type="SAM" id="Phobius"/>
    </source>
</evidence>
<dbReference type="InterPro" id="IPR009200">
    <property type="entry name" value="DUF1269_membrane"/>
</dbReference>
<dbReference type="OrthoDB" id="5244321at2"/>
<dbReference type="eggNOG" id="COG4803">
    <property type="taxonomic scope" value="Bacteria"/>
</dbReference>